<dbReference type="InterPro" id="IPR024388">
    <property type="entry name" value="Ribosomal_mL58"/>
</dbReference>
<dbReference type="PANTHER" id="PTHR28266:SF1">
    <property type="entry name" value="LARGE RIBOSOMAL SUBUNIT PROTEIN ML58"/>
    <property type="match status" value="1"/>
</dbReference>
<dbReference type="GO" id="GO:0005762">
    <property type="term" value="C:mitochondrial large ribosomal subunit"/>
    <property type="evidence" value="ECO:0007669"/>
    <property type="project" value="TreeGrafter"/>
</dbReference>
<reference evidence="1" key="1">
    <citation type="submission" date="2021-03" db="EMBL/GenBank/DDBJ databases">
        <title>Revisited historic fungal species revealed as producer of novel bioactive compounds through whole genome sequencing and comparative genomics.</title>
        <authorList>
            <person name="Vignolle G.A."/>
            <person name="Hochenegger N."/>
            <person name="Mach R.L."/>
            <person name="Mach-Aigner A.R."/>
            <person name="Javad Rahimi M."/>
            <person name="Salim K.A."/>
            <person name="Chan C.M."/>
            <person name="Lim L.B.L."/>
            <person name="Cai F."/>
            <person name="Druzhinina I.S."/>
            <person name="U'Ren J.M."/>
            <person name="Derntl C."/>
        </authorList>
    </citation>
    <scope>NUCLEOTIDE SEQUENCE</scope>
    <source>
        <strain evidence="1">TUCIM 5799</strain>
    </source>
</reference>
<protein>
    <submittedName>
        <fullName evidence="1">Uncharacterized protein</fullName>
    </submittedName>
</protein>
<keyword evidence="2" id="KW-1185">Reference proteome</keyword>
<evidence type="ECO:0000313" key="2">
    <source>
        <dbReference type="Proteomes" id="UP000829685"/>
    </source>
</evidence>
<dbReference type="EMBL" id="JAFIMR010000001">
    <property type="protein sequence ID" value="KAI1881693.1"/>
    <property type="molecule type" value="Genomic_DNA"/>
</dbReference>
<dbReference type="Proteomes" id="UP000829685">
    <property type="component" value="Unassembled WGS sequence"/>
</dbReference>
<name>A0A9P9WYN1_9PEZI</name>
<comment type="caution">
    <text evidence="1">The sequence shown here is derived from an EMBL/GenBank/DDBJ whole genome shotgun (WGS) entry which is preliminary data.</text>
</comment>
<evidence type="ECO:0000313" key="1">
    <source>
        <dbReference type="EMBL" id="KAI1881693.1"/>
    </source>
</evidence>
<proteinExistence type="predicted"/>
<dbReference type="AlphaFoldDB" id="A0A9P9WYN1"/>
<sequence>MERPVLQPLRRLTASVNLTSIRSQSTTRRTKKALKIAPHPSFLDNGTDDHIVFNPPSSAPSVYHTPFKFLPKTDPRRQANLTQLLRASAPASSPSAPEVGGTPSFVAPKHNVTAEQIEEMRALRSSDPATWSVLALAKKFQCSNYFVLMCCRANPQHRQSEKERLEAIKARWGPIRTKAREDRQKRKVMLGRGEL</sequence>
<dbReference type="PANTHER" id="PTHR28266">
    <property type="entry name" value="54S RIBOSOMAL PROTEIN L20, MITOCHONDRIAL"/>
    <property type="match status" value="1"/>
</dbReference>
<organism evidence="1 2">
    <name type="scientific">Neoarthrinium moseri</name>
    <dbReference type="NCBI Taxonomy" id="1658444"/>
    <lineage>
        <taxon>Eukaryota</taxon>
        <taxon>Fungi</taxon>
        <taxon>Dikarya</taxon>
        <taxon>Ascomycota</taxon>
        <taxon>Pezizomycotina</taxon>
        <taxon>Sordariomycetes</taxon>
        <taxon>Xylariomycetidae</taxon>
        <taxon>Amphisphaeriales</taxon>
        <taxon>Apiosporaceae</taxon>
        <taxon>Neoarthrinium</taxon>
    </lineage>
</organism>
<dbReference type="GO" id="GO:0003735">
    <property type="term" value="F:structural constituent of ribosome"/>
    <property type="evidence" value="ECO:0007669"/>
    <property type="project" value="TreeGrafter"/>
</dbReference>
<accession>A0A9P9WYN1</accession>
<dbReference type="Pfam" id="PF12824">
    <property type="entry name" value="MRP-L20"/>
    <property type="match status" value="1"/>
</dbReference>
<gene>
    <name evidence="1" type="ORF">JX265_000519</name>
</gene>